<feature type="domain" description="Acyl-CoA oxidase/dehydrogenase middle" evidence="7">
    <location>
        <begin position="174"/>
        <end position="268"/>
    </location>
</feature>
<dbReference type="Gene3D" id="1.10.540.10">
    <property type="entry name" value="Acyl-CoA dehydrogenase/oxidase, N-terminal domain"/>
    <property type="match status" value="1"/>
</dbReference>
<evidence type="ECO:0000313" key="10">
    <source>
        <dbReference type="Proteomes" id="UP001431776"/>
    </source>
</evidence>
<feature type="domain" description="Acyl-CoA dehydrogenase/oxidase C-terminal" evidence="6">
    <location>
        <begin position="284"/>
        <end position="356"/>
    </location>
</feature>
<proteinExistence type="inferred from homology"/>
<dbReference type="PROSITE" id="PS00073">
    <property type="entry name" value="ACYL_COA_DH_2"/>
    <property type="match status" value="1"/>
</dbReference>
<keyword evidence="5" id="KW-0560">Oxidoreductase</keyword>
<feature type="domain" description="Acyl-CoA dehydrogenase/oxidase N-terminal" evidence="8">
    <location>
        <begin position="50"/>
        <end position="170"/>
    </location>
</feature>
<dbReference type="Proteomes" id="UP001431776">
    <property type="component" value="Unassembled WGS sequence"/>
</dbReference>
<dbReference type="Gene3D" id="2.40.110.10">
    <property type="entry name" value="Butyryl-CoA Dehydrogenase, subunit A, domain 2"/>
    <property type="match status" value="1"/>
</dbReference>
<sequence length="601" mass="66189">MGNFYKDNDDIQFLFRHIDFKRLAKLCEEEFRFAAEFDYAPSDAGEAVENYEMVLDALGELSADFIAPRAENVDREGNTLHEDGTVTRAKGIAEALEKLAQAEVMGFTLPYRFGGLNFPNLLYSMATEIISRADASLMNIFGLQGIAETINAFACEELKQEYLPPFAEGKVTGAMVLTEPDAGSDLQAVKLRAFEDEKGNWFLHGVKRFITNGCGDVLLVLSRSEPDRSGGLGLSLFVCEPGPTVHIRRLEDKLGIHGSPTCEIFFDNTPCKLIGERKRGLAPYVATLMNGARIGIAAQSMGIAEAAYRIARDYAASRRQFGVAIERLPAVRDMLIEMKIAVEAGRALLYETSRIVDLAVAYNKRVEENPPEDKSELKELKNDARSYKRYAGMLTPMAKYLCSEMCNQVAYDAIQVLGGSGYMRDYASERHARDARITTIYEGTSQLQIVAAVRGVCSGTTEKYLADLAGLPYVDEVKDLIDKLAEGVEQLKVAVEFVKDKGNDYMDLYGRALTDIAIALINGHLLCDQASTKVPMDVAVAPGVSSANGQVVAMKQRKALVARRYVEKNAPKIKALTDLICQGDRSTFSDYEALVGPVQEQ</sequence>
<keyword evidence="4 5" id="KW-0274">FAD</keyword>
<dbReference type="InterPro" id="IPR036797">
    <property type="entry name" value="Acyl-CoA_dehydrogenase_C_sf"/>
</dbReference>
<dbReference type="PANTHER" id="PTHR42803">
    <property type="entry name" value="ACYL-COA DEHYDROGENASE"/>
    <property type="match status" value="1"/>
</dbReference>
<evidence type="ECO:0000256" key="4">
    <source>
        <dbReference type="ARBA" id="ARBA00022827"/>
    </source>
</evidence>
<comment type="caution">
    <text evidence="9">The sequence shown here is derived from an EMBL/GenBank/DDBJ whole genome shotgun (WGS) entry which is preliminary data.</text>
</comment>
<dbReference type="Pfam" id="PF02771">
    <property type="entry name" value="Acyl-CoA_dh_N"/>
    <property type="match status" value="1"/>
</dbReference>
<dbReference type="InterPro" id="IPR046373">
    <property type="entry name" value="Acyl-CoA_Oxase/DH_mid-dom_sf"/>
</dbReference>
<evidence type="ECO:0000256" key="2">
    <source>
        <dbReference type="ARBA" id="ARBA00009347"/>
    </source>
</evidence>
<comment type="similarity">
    <text evidence="2 5">Belongs to the acyl-CoA dehydrogenase family.</text>
</comment>
<keyword evidence="10" id="KW-1185">Reference proteome</keyword>
<dbReference type="GO" id="GO:0050660">
    <property type="term" value="F:flavin adenine dinucleotide binding"/>
    <property type="evidence" value="ECO:0007669"/>
    <property type="project" value="InterPro"/>
</dbReference>
<dbReference type="RefSeq" id="WP_349243393.1">
    <property type="nucleotide sequence ID" value="NZ_JASCXX010000002.1"/>
</dbReference>
<dbReference type="SUPFAM" id="SSF158494">
    <property type="entry name" value="PG0775 C-terminal domain-like"/>
    <property type="match status" value="1"/>
</dbReference>
<name>A0AAW6TQQ0_9BACT</name>
<dbReference type="Gene3D" id="1.20.140.10">
    <property type="entry name" value="Butyryl-CoA Dehydrogenase, subunit A, domain 3"/>
    <property type="match status" value="1"/>
</dbReference>
<dbReference type="Pfam" id="PF02770">
    <property type="entry name" value="Acyl-CoA_dh_M"/>
    <property type="match status" value="1"/>
</dbReference>
<dbReference type="InterPro" id="IPR037069">
    <property type="entry name" value="AcylCoA_DH/ox_N_sf"/>
</dbReference>
<comment type="cofactor">
    <cofactor evidence="1 5">
        <name>FAD</name>
        <dbReference type="ChEBI" id="CHEBI:57692"/>
    </cofactor>
</comment>
<gene>
    <name evidence="9" type="ORF">QJ522_02905</name>
</gene>
<evidence type="ECO:0000256" key="1">
    <source>
        <dbReference type="ARBA" id="ARBA00001974"/>
    </source>
</evidence>
<dbReference type="InterPro" id="IPR006089">
    <property type="entry name" value="Acyl-CoA_DH_CS"/>
</dbReference>
<protein>
    <submittedName>
        <fullName evidence="9">Acyl-CoA dehydrogenase family protein</fullName>
    </submittedName>
</protein>
<evidence type="ECO:0000259" key="8">
    <source>
        <dbReference type="Pfam" id="PF02771"/>
    </source>
</evidence>
<dbReference type="InterPro" id="IPR006091">
    <property type="entry name" value="Acyl-CoA_Oxase/DH_mid-dom"/>
</dbReference>
<dbReference type="PANTHER" id="PTHR42803:SF1">
    <property type="entry name" value="BROAD-SPECIFICITY LINEAR ACYL-COA DEHYDROGENASE FADE5"/>
    <property type="match status" value="1"/>
</dbReference>
<keyword evidence="3 5" id="KW-0285">Flavoprotein</keyword>
<dbReference type="InterPro" id="IPR009100">
    <property type="entry name" value="AcylCoA_DH/oxidase_NM_dom_sf"/>
</dbReference>
<dbReference type="InterPro" id="IPR009075">
    <property type="entry name" value="AcylCo_DH/oxidase_C"/>
</dbReference>
<dbReference type="Gene3D" id="1.20.120.470">
    <property type="entry name" value="Acyl-CoA dehydrogenase, C-terminal domain"/>
    <property type="match status" value="1"/>
</dbReference>
<dbReference type="EMBL" id="JASCXX010000002">
    <property type="protein sequence ID" value="MDI6447982.1"/>
    <property type="molecule type" value="Genomic_DNA"/>
</dbReference>
<reference evidence="9" key="1">
    <citation type="submission" date="2023-05" db="EMBL/GenBank/DDBJ databases">
        <title>Anaerotaeda fermentans gen. nov., sp. nov., a novel anaerobic planctomycete of the new family within the order Sedimentisphaerales isolated from Taman Peninsula, Russia.</title>
        <authorList>
            <person name="Khomyakova M.A."/>
            <person name="Merkel A.Y."/>
            <person name="Slobodkin A.I."/>
        </authorList>
    </citation>
    <scope>NUCLEOTIDE SEQUENCE</scope>
    <source>
        <strain evidence="9">M17dextr</strain>
    </source>
</reference>
<dbReference type="AlphaFoldDB" id="A0AAW6TQQ0"/>
<evidence type="ECO:0000313" key="9">
    <source>
        <dbReference type="EMBL" id="MDI6447982.1"/>
    </source>
</evidence>
<accession>A0AAW6TQQ0</accession>
<dbReference type="InterPro" id="IPR013786">
    <property type="entry name" value="AcylCoA_DH/ox_N"/>
</dbReference>
<dbReference type="InterPro" id="IPR036250">
    <property type="entry name" value="AcylCo_DH-like_C"/>
</dbReference>
<organism evidence="9 10">
    <name type="scientific">Anaerobaca lacustris</name>
    <dbReference type="NCBI Taxonomy" id="3044600"/>
    <lineage>
        <taxon>Bacteria</taxon>
        <taxon>Pseudomonadati</taxon>
        <taxon>Planctomycetota</taxon>
        <taxon>Phycisphaerae</taxon>
        <taxon>Sedimentisphaerales</taxon>
        <taxon>Anaerobacaceae</taxon>
        <taxon>Anaerobaca</taxon>
    </lineage>
</organism>
<evidence type="ECO:0000259" key="7">
    <source>
        <dbReference type="Pfam" id="PF02770"/>
    </source>
</evidence>
<dbReference type="SUPFAM" id="SSF47203">
    <property type="entry name" value="Acyl-CoA dehydrogenase C-terminal domain-like"/>
    <property type="match status" value="1"/>
</dbReference>
<dbReference type="InterPro" id="IPR052166">
    <property type="entry name" value="Diverse_Acyl-CoA_DH"/>
</dbReference>
<dbReference type="SUPFAM" id="SSF56645">
    <property type="entry name" value="Acyl-CoA dehydrogenase NM domain-like"/>
    <property type="match status" value="1"/>
</dbReference>
<dbReference type="GO" id="GO:0003995">
    <property type="term" value="F:acyl-CoA dehydrogenase activity"/>
    <property type="evidence" value="ECO:0007669"/>
    <property type="project" value="InterPro"/>
</dbReference>
<evidence type="ECO:0000256" key="3">
    <source>
        <dbReference type="ARBA" id="ARBA00022630"/>
    </source>
</evidence>
<evidence type="ECO:0000259" key="6">
    <source>
        <dbReference type="Pfam" id="PF00441"/>
    </source>
</evidence>
<evidence type="ECO:0000256" key="5">
    <source>
        <dbReference type="RuleBase" id="RU362125"/>
    </source>
</evidence>
<feature type="domain" description="Acyl-CoA dehydrogenase/oxidase C-terminal" evidence="6">
    <location>
        <begin position="391"/>
        <end position="449"/>
    </location>
</feature>
<dbReference type="Pfam" id="PF00441">
    <property type="entry name" value="Acyl-CoA_dh_1"/>
    <property type="match status" value="2"/>
</dbReference>